<dbReference type="Proteomes" id="UP000371977">
    <property type="component" value="Unassembled WGS sequence"/>
</dbReference>
<dbReference type="PANTHER" id="PTHR12526:SF629">
    <property type="entry name" value="TEICHURONIC ACID BIOSYNTHESIS GLYCOSYLTRANSFERASE TUAH-RELATED"/>
    <property type="match status" value="1"/>
</dbReference>
<dbReference type="OrthoDB" id="570545at2"/>
<dbReference type="GO" id="GO:0016757">
    <property type="term" value="F:glycosyltransferase activity"/>
    <property type="evidence" value="ECO:0007669"/>
    <property type="project" value="UniProtKB-KW"/>
</dbReference>
<reference evidence="4 5" key="1">
    <citation type="submission" date="2019-01" db="EMBL/GenBank/DDBJ databases">
        <title>Weissella sp. nov., a novel lactic acid bacterium isolated from animal feces.</title>
        <authorList>
            <person name="Wang L.-T."/>
        </authorList>
    </citation>
    <scope>NUCLEOTIDE SEQUENCE [LARGE SCALE GENOMIC DNA]</scope>
    <source>
        <strain evidence="4 5">8H-2</strain>
    </source>
</reference>
<evidence type="ECO:0000313" key="4">
    <source>
        <dbReference type="EMBL" id="TYC50568.1"/>
    </source>
</evidence>
<evidence type="ECO:0000313" key="5">
    <source>
        <dbReference type="Proteomes" id="UP000371977"/>
    </source>
</evidence>
<evidence type="ECO:0000256" key="2">
    <source>
        <dbReference type="ARBA" id="ARBA00022679"/>
    </source>
</evidence>
<proteinExistence type="predicted"/>
<gene>
    <name evidence="4" type="ORF">ESZ50_02545</name>
</gene>
<dbReference type="AlphaFoldDB" id="A0A6C2C994"/>
<dbReference type="RefSeq" id="WP_148622040.1">
    <property type="nucleotide sequence ID" value="NZ_SDGZ01000008.1"/>
</dbReference>
<dbReference type="InterPro" id="IPR001296">
    <property type="entry name" value="Glyco_trans_1"/>
</dbReference>
<dbReference type="PANTHER" id="PTHR12526">
    <property type="entry name" value="GLYCOSYLTRANSFERASE"/>
    <property type="match status" value="1"/>
</dbReference>
<sequence>MFYFVNTGFAKGMSGVEHAQLKRLALFNRFNTEAKIVTQNFSLDLHKVMRSVGVDDDQVINLFDYFQGSTSFMQNHVGIEDLHFGLGLELLINDQDENGYMVRNSERIIQRIKMRSPEYDEVESITTYDAYQNISKTQHYDTRGFMSLEQIYNAAGSIVVEKVYSPTGSLVYQTFHGEAAHNEVDNTLYMLIGYKGRNYTFNGQADLTRFFLDELNSKNLGNNIFVVDRTFELAWSVLNMRSEAHKYMHIHSNHLNKPNDILNSSLNFNYTYALNNIEKWDGVITPTEKQKDDLIARWGQKTPIYAIPVGSVPESVMNSPRIPIAERTHGNVTMVARLSPEKQQEQAINAFEIVHNLLPDVTLTFWGYSNGDEENRLKGLVRDKKLEKVISFQNYTEDVSTVFDNSVLHLLTSSAEGFALVLMEAQSHGVPNVAYRVNYGPNDIINDQVDGALVELNDVESLAVSIVNLLQNPTVLQRYSDNSYKNANRYSQETTFQSWKEIIKKGAK</sequence>
<name>A0A6C2C994_9LACO</name>
<keyword evidence="2 4" id="KW-0808">Transferase</keyword>
<evidence type="ECO:0000259" key="3">
    <source>
        <dbReference type="Pfam" id="PF00534"/>
    </source>
</evidence>
<accession>A0A6C2C994</accession>
<organism evidence="4 5">
    <name type="scientific">Weissella muntiaci</name>
    <dbReference type="NCBI Taxonomy" id="2508881"/>
    <lineage>
        <taxon>Bacteria</taxon>
        <taxon>Bacillati</taxon>
        <taxon>Bacillota</taxon>
        <taxon>Bacilli</taxon>
        <taxon>Lactobacillales</taxon>
        <taxon>Lactobacillaceae</taxon>
        <taxon>Weissella</taxon>
    </lineage>
</organism>
<dbReference type="Pfam" id="PF00534">
    <property type="entry name" value="Glycos_transf_1"/>
    <property type="match status" value="1"/>
</dbReference>
<keyword evidence="5" id="KW-1185">Reference proteome</keyword>
<evidence type="ECO:0000256" key="1">
    <source>
        <dbReference type="ARBA" id="ARBA00022676"/>
    </source>
</evidence>
<comment type="caution">
    <text evidence="4">The sequence shown here is derived from an EMBL/GenBank/DDBJ whole genome shotgun (WGS) entry which is preliminary data.</text>
</comment>
<feature type="domain" description="Glycosyl transferase family 1" evidence="3">
    <location>
        <begin position="332"/>
        <end position="485"/>
    </location>
</feature>
<keyword evidence="1" id="KW-0328">Glycosyltransferase</keyword>
<dbReference type="Gene3D" id="3.40.50.2000">
    <property type="entry name" value="Glycogen Phosphorylase B"/>
    <property type="match status" value="3"/>
</dbReference>
<dbReference type="EMBL" id="SDGZ01000008">
    <property type="protein sequence ID" value="TYC50568.1"/>
    <property type="molecule type" value="Genomic_DNA"/>
</dbReference>
<protein>
    <submittedName>
        <fullName evidence="4">Glycosyltransferase</fullName>
    </submittedName>
</protein>
<dbReference type="SUPFAM" id="SSF53756">
    <property type="entry name" value="UDP-Glycosyltransferase/glycogen phosphorylase"/>
    <property type="match status" value="1"/>
</dbReference>